<evidence type="ECO:0000256" key="2">
    <source>
        <dbReference type="ARBA" id="ARBA00010072"/>
    </source>
</evidence>
<accession>A0ABT7XJ92</accession>
<feature type="transmembrane region" description="Helical" evidence="9">
    <location>
        <begin position="192"/>
        <end position="216"/>
    </location>
</feature>
<comment type="subcellular location">
    <subcellularLocation>
        <location evidence="1">Cell inner membrane</location>
        <topology evidence="1">Multi-pass membrane protein</topology>
    </subcellularLocation>
    <subcellularLocation>
        <location evidence="9">Cell membrane</location>
        <topology evidence="9">Multi-pass membrane protein</topology>
    </subcellularLocation>
</comment>
<dbReference type="InterPro" id="IPR000515">
    <property type="entry name" value="MetI-like"/>
</dbReference>
<evidence type="ECO:0000256" key="8">
    <source>
        <dbReference type="ARBA" id="ARBA00023136"/>
    </source>
</evidence>
<dbReference type="RefSeq" id="WP_289828385.1">
    <property type="nucleotide sequence ID" value="NZ_JAUEDK010000003.1"/>
</dbReference>
<keyword evidence="5" id="KW-0997">Cell inner membrane</keyword>
<sequence length="229" mass="24893">MFLQGYLPSILDGAMLTLKLAGASLVVSVVLGLIGAGFKLAHSKPLQWLAELYSTLIRGVPDLVWMFILFFGGQMLINDIATKMGWPAPDIDPMLAGVLTIGVIFGAYMTETFRGAIMAVPKGQMEAGAAYGMSPLRVFFRITVPQMIRFALPSFSNNWLVLVKSTALVSVIGLNDMMYKADTAKSVTQQPFTVYVVVGAIYLAITTVSILVLNALERRYSTGVRESEL</sequence>
<feature type="transmembrane region" description="Helical" evidence="9">
    <location>
        <begin position="63"/>
        <end position="81"/>
    </location>
</feature>
<dbReference type="PROSITE" id="PS50928">
    <property type="entry name" value="ABC_TM1"/>
    <property type="match status" value="1"/>
</dbReference>
<gene>
    <name evidence="11" type="ORF">QU481_02910</name>
</gene>
<dbReference type="Gene3D" id="1.10.3720.10">
    <property type="entry name" value="MetI-like"/>
    <property type="match status" value="1"/>
</dbReference>
<keyword evidence="4" id="KW-1003">Cell membrane</keyword>
<evidence type="ECO:0000313" key="11">
    <source>
        <dbReference type="EMBL" id="MDN0073841.1"/>
    </source>
</evidence>
<keyword evidence="8 9" id="KW-0472">Membrane</keyword>
<dbReference type="InterPro" id="IPR035906">
    <property type="entry name" value="MetI-like_sf"/>
</dbReference>
<dbReference type="EMBL" id="JAUEDK010000003">
    <property type="protein sequence ID" value="MDN0073841.1"/>
    <property type="molecule type" value="Genomic_DNA"/>
</dbReference>
<comment type="caution">
    <text evidence="11">The sequence shown here is derived from an EMBL/GenBank/DDBJ whole genome shotgun (WGS) entry which is preliminary data.</text>
</comment>
<evidence type="ECO:0000256" key="5">
    <source>
        <dbReference type="ARBA" id="ARBA00022519"/>
    </source>
</evidence>
<evidence type="ECO:0000256" key="9">
    <source>
        <dbReference type="RuleBase" id="RU363032"/>
    </source>
</evidence>
<organism evidence="11 12">
    <name type="scientific">Crenobacter oryzisoli</name>
    <dbReference type="NCBI Taxonomy" id="3056844"/>
    <lineage>
        <taxon>Bacteria</taxon>
        <taxon>Pseudomonadati</taxon>
        <taxon>Pseudomonadota</taxon>
        <taxon>Betaproteobacteria</taxon>
        <taxon>Neisseriales</taxon>
        <taxon>Neisseriaceae</taxon>
        <taxon>Crenobacter</taxon>
    </lineage>
</organism>
<proteinExistence type="inferred from homology"/>
<feature type="transmembrane region" description="Helical" evidence="9">
    <location>
        <begin position="93"/>
        <end position="110"/>
    </location>
</feature>
<dbReference type="Pfam" id="PF00528">
    <property type="entry name" value="BPD_transp_1"/>
    <property type="match status" value="1"/>
</dbReference>
<feature type="transmembrane region" description="Helical" evidence="9">
    <location>
        <begin position="150"/>
        <end position="172"/>
    </location>
</feature>
<dbReference type="InterPro" id="IPR051613">
    <property type="entry name" value="ABC_transp_permease_HisMQ"/>
</dbReference>
<evidence type="ECO:0000259" key="10">
    <source>
        <dbReference type="PROSITE" id="PS50928"/>
    </source>
</evidence>
<evidence type="ECO:0000256" key="7">
    <source>
        <dbReference type="ARBA" id="ARBA00022989"/>
    </source>
</evidence>
<dbReference type="Proteomes" id="UP001168540">
    <property type="component" value="Unassembled WGS sequence"/>
</dbReference>
<feature type="transmembrane region" description="Helical" evidence="9">
    <location>
        <begin position="20"/>
        <end position="42"/>
    </location>
</feature>
<dbReference type="InterPro" id="IPR010065">
    <property type="entry name" value="AA_ABC_transptr_permease_3TM"/>
</dbReference>
<dbReference type="PANTHER" id="PTHR30133:SF4">
    <property type="entry name" value="ARGININE_ORNITHINE TRANSPORT PROTEIN AOTQ"/>
    <property type="match status" value="1"/>
</dbReference>
<evidence type="ECO:0000313" key="12">
    <source>
        <dbReference type="Proteomes" id="UP001168540"/>
    </source>
</evidence>
<feature type="domain" description="ABC transmembrane type-1" evidence="10">
    <location>
        <begin position="14"/>
        <end position="213"/>
    </location>
</feature>
<dbReference type="PANTHER" id="PTHR30133">
    <property type="entry name" value="CATIONIC AMINO ACID TRANSPORTER, MEMBRANE COMPONENT"/>
    <property type="match status" value="1"/>
</dbReference>
<evidence type="ECO:0000256" key="4">
    <source>
        <dbReference type="ARBA" id="ARBA00022475"/>
    </source>
</evidence>
<comment type="similarity">
    <text evidence="2">Belongs to the binding-protein-dependent transport system permease family. HisMQ subfamily.</text>
</comment>
<evidence type="ECO:0000256" key="1">
    <source>
        <dbReference type="ARBA" id="ARBA00004429"/>
    </source>
</evidence>
<name>A0ABT7XJ92_9NEIS</name>
<dbReference type="NCBIfam" id="TIGR01726">
    <property type="entry name" value="HEQRo_perm_3TM"/>
    <property type="match status" value="1"/>
</dbReference>
<dbReference type="CDD" id="cd06261">
    <property type="entry name" value="TM_PBP2"/>
    <property type="match status" value="1"/>
</dbReference>
<reference evidence="11" key="1">
    <citation type="submission" date="2023-06" db="EMBL/GenBank/DDBJ databases">
        <authorList>
            <person name="Zhang S."/>
        </authorList>
    </citation>
    <scope>NUCLEOTIDE SEQUENCE</scope>
    <source>
        <strain evidence="11">SG2303</strain>
    </source>
</reference>
<keyword evidence="12" id="KW-1185">Reference proteome</keyword>
<keyword evidence="3 9" id="KW-0813">Transport</keyword>
<dbReference type="SUPFAM" id="SSF161098">
    <property type="entry name" value="MetI-like"/>
    <property type="match status" value="1"/>
</dbReference>
<evidence type="ECO:0000256" key="3">
    <source>
        <dbReference type="ARBA" id="ARBA00022448"/>
    </source>
</evidence>
<keyword evidence="7 9" id="KW-1133">Transmembrane helix</keyword>
<keyword evidence="6 9" id="KW-0812">Transmembrane</keyword>
<protein>
    <submittedName>
        <fullName evidence="11">ABC transporter permease</fullName>
    </submittedName>
</protein>
<evidence type="ECO:0000256" key="6">
    <source>
        <dbReference type="ARBA" id="ARBA00022692"/>
    </source>
</evidence>